<keyword evidence="3 5" id="KW-0378">Hydrolase</keyword>
<comment type="similarity">
    <text evidence="1 5">Belongs to the peptidase S8 family.</text>
</comment>
<evidence type="ECO:0000256" key="6">
    <source>
        <dbReference type="SAM" id="Phobius"/>
    </source>
</evidence>
<feature type="active site" description="Charge relay system" evidence="5">
    <location>
        <position position="268"/>
    </location>
</feature>
<evidence type="ECO:0000313" key="9">
    <source>
        <dbReference type="EMBL" id="GII93052.1"/>
    </source>
</evidence>
<evidence type="ECO:0000256" key="3">
    <source>
        <dbReference type="ARBA" id="ARBA00022801"/>
    </source>
</evidence>
<evidence type="ECO:0000256" key="5">
    <source>
        <dbReference type="PROSITE-ProRule" id="PRU01240"/>
    </source>
</evidence>
<dbReference type="InterPro" id="IPR036852">
    <property type="entry name" value="Peptidase_S8/S53_dom_sf"/>
</dbReference>
<dbReference type="PROSITE" id="PS00136">
    <property type="entry name" value="SUBTILASE_ASP"/>
    <property type="match status" value="1"/>
</dbReference>
<dbReference type="PROSITE" id="PS51892">
    <property type="entry name" value="SUBTILASE"/>
    <property type="match status" value="1"/>
</dbReference>
<feature type="active site" description="Charge relay system" evidence="5">
    <location>
        <position position="96"/>
    </location>
</feature>
<dbReference type="Gene3D" id="3.40.50.200">
    <property type="entry name" value="Peptidase S8/S53 domain"/>
    <property type="match status" value="1"/>
</dbReference>
<dbReference type="SUPFAM" id="SSF52743">
    <property type="entry name" value="Subtilisin-like"/>
    <property type="match status" value="1"/>
</dbReference>
<dbReference type="PANTHER" id="PTHR43806:SF11">
    <property type="entry name" value="CEREVISIN-RELATED"/>
    <property type="match status" value="1"/>
</dbReference>
<feature type="signal peptide" evidence="7">
    <location>
        <begin position="1"/>
        <end position="23"/>
    </location>
</feature>
<dbReference type="InterPro" id="IPR000209">
    <property type="entry name" value="Peptidase_S8/S53_dom"/>
</dbReference>
<keyword evidence="6" id="KW-0472">Membrane</keyword>
<accession>A0A919RG14</accession>
<reference evidence="9" key="1">
    <citation type="submission" date="2021-01" db="EMBL/GenBank/DDBJ databases">
        <title>Whole genome shotgun sequence of Sinosporangium siamense NBRC 109515.</title>
        <authorList>
            <person name="Komaki H."/>
            <person name="Tamura T."/>
        </authorList>
    </citation>
    <scope>NUCLEOTIDE SEQUENCE</scope>
    <source>
        <strain evidence="9">NBRC 109515</strain>
    </source>
</reference>
<dbReference type="GO" id="GO:0006508">
    <property type="term" value="P:proteolysis"/>
    <property type="evidence" value="ECO:0007669"/>
    <property type="project" value="UniProtKB-KW"/>
</dbReference>
<dbReference type="RefSeq" id="WP_204026296.1">
    <property type="nucleotide sequence ID" value="NZ_BOOW01000020.1"/>
</dbReference>
<feature type="transmembrane region" description="Helical" evidence="6">
    <location>
        <begin position="363"/>
        <end position="384"/>
    </location>
</feature>
<keyword evidence="6" id="KW-1133">Transmembrane helix</keyword>
<dbReference type="InterPro" id="IPR023827">
    <property type="entry name" value="Peptidase_S8_Asp-AS"/>
</dbReference>
<evidence type="ECO:0000259" key="8">
    <source>
        <dbReference type="Pfam" id="PF00082"/>
    </source>
</evidence>
<feature type="active site" description="Charge relay system" evidence="5">
    <location>
        <position position="61"/>
    </location>
</feature>
<evidence type="ECO:0000256" key="1">
    <source>
        <dbReference type="ARBA" id="ARBA00011073"/>
    </source>
</evidence>
<evidence type="ECO:0000256" key="2">
    <source>
        <dbReference type="ARBA" id="ARBA00022670"/>
    </source>
</evidence>
<keyword evidence="7" id="KW-0732">Signal</keyword>
<organism evidence="9 10">
    <name type="scientific">Sinosporangium siamense</name>
    <dbReference type="NCBI Taxonomy" id="1367973"/>
    <lineage>
        <taxon>Bacteria</taxon>
        <taxon>Bacillati</taxon>
        <taxon>Actinomycetota</taxon>
        <taxon>Actinomycetes</taxon>
        <taxon>Streptosporangiales</taxon>
        <taxon>Streptosporangiaceae</taxon>
        <taxon>Sinosporangium</taxon>
    </lineage>
</organism>
<keyword evidence="6" id="KW-0812">Transmembrane</keyword>
<gene>
    <name evidence="9" type="ORF">Ssi02_32830</name>
</gene>
<sequence>MLTVRPALTAVAALCAAVTLTGAAAPTPSIRERQRWVLSALNMERAWAVTKGAGVTVAVIDSGVDPNVRELKGKVVSGPNMVSQVVERTAVPPGQHGTAMASLIAGTGAGGGIVGTAPEARVLSLRLTQDAPDRPGNLRDEPGRRDSPLARAIRYAADHGAQVINLSIGVYTPHRSEREALSHALTKGAVVVAAVGNDGKPGRADTPHSSIWSYPAGYTGVIGVGSVGRDGLPAPFATSNLSVLVAAPGVDVPIAVPGGKYGTARGTSASAALVAGVAALVKSRHPKLRPELVARAMATGTHNRPDRGYDDRVGFGTVDAAAVLAKAGELSGYRTSTDVPGTTHFGGGPPQAVGAPGPDPVKMWLYISGILAGLLTFTGVIVVLTRRSEHTSGPT</sequence>
<feature type="domain" description="Peptidase S8/S53" evidence="8">
    <location>
        <begin position="52"/>
        <end position="316"/>
    </location>
</feature>
<dbReference type="AlphaFoldDB" id="A0A919RG14"/>
<protein>
    <submittedName>
        <fullName evidence="9">Type VII secretion-associated serine protease</fullName>
    </submittedName>
</protein>
<dbReference type="Pfam" id="PF00082">
    <property type="entry name" value="Peptidase_S8"/>
    <property type="match status" value="1"/>
</dbReference>
<keyword evidence="2 5" id="KW-0645">Protease</keyword>
<dbReference type="GO" id="GO:0004252">
    <property type="term" value="F:serine-type endopeptidase activity"/>
    <property type="evidence" value="ECO:0007669"/>
    <property type="project" value="UniProtKB-UniRule"/>
</dbReference>
<dbReference type="InterPro" id="IPR050131">
    <property type="entry name" value="Peptidase_S8_subtilisin-like"/>
</dbReference>
<comment type="caution">
    <text evidence="9">The sequence shown here is derived from an EMBL/GenBank/DDBJ whole genome shotgun (WGS) entry which is preliminary data.</text>
</comment>
<evidence type="ECO:0000256" key="4">
    <source>
        <dbReference type="ARBA" id="ARBA00022825"/>
    </source>
</evidence>
<dbReference type="PRINTS" id="PR00723">
    <property type="entry name" value="SUBTILISIN"/>
</dbReference>
<evidence type="ECO:0000256" key="7">
    <source>
        <dbReference type="SAM" id="SignalP"/>
    </source>
</evidence>
<feature type="chain" id="PRO_5039344849" evidence="7">
    <location>
        <begin position="24"/>
        <end position="395"/>
    </location>
</feature>
<dbReference type="EMBL" id="BOOW01000020">
    <property type="protein sequence ID" value="GII93052.1"/>
    <property type="molecule type" value="Genomic_DNA"/>
</dbReference>
<proteinExistence type="inferred from homology"/>
<dbReference type="Proteomes" id="UP000606172">
    <property type="component" value="Unassembled WGS sequence"/>
</dbReference>
<keyword evidence="4 5" id="KW-0720">Serine protease</keyword>
<keyword evidence="10" id="KW-1185">Reference proteome</keyword>
<dbReference type="PANTHER" id="PTHR43806">
    <property type="entry name" value="PEPTIDASE S8"/>
    <property type="match status" value="1"/>
</dbReference>
<name>A0A919RG14_9ACTN</name>
<evidence type="ECO:0000313" key="10">
    <source>
        <dbReference type="Proteomes" id="UP000606172"/>
    </source>
</evidence>
<dbReference type="InterPro" id="IPR015500">
    <property type="entry name" value="Peptidase_S8_subtilisin-rel"/>
</dbReference>